<feature type="compositionally biased region" description="Basic residues" evidence="2">
    <location>
        <begin position="1"/>
        <end position="10"/>
    </location>
</feature>
<dbReference type="SUPFAM" id="SSF47095">
    <property type="entry name" value="HMG-box"/>
    <property type="match status" value="1"/>
</dbReference>
<accession>A0A7S0FUK3</accession>
<feature type="compositionally biased region" description="Basic and acidic residues" evidence="2">
    <location>
        <begin position="23"/>
        <end position="33"/>
    </location>
</feature>
<dbReference type="PROSITE" id="PS50118">
    <property type="entry name" value="HMG_BOX_2"/>
    <property type="match status" value="1"/>
</dbReference>
<dbReference type="InterPro" id="IPR009071">
    <property type="entry name" value="HMG_box_dom"/>
</dbReference>
<name>A0A7S0FUK3_9STRA</name>
<dbReference type="AlphaFoldDB" id="A0A7S0FUK3"/>
<keyword evidence="1" id="KW-0539">Nucleus</keyword>
<feature type="domain" description="HMG box" evidence="3">
    <location>
        <begin position="9"/>
        <end position="92"/>
    </location>
</feature>
<evidence type="ECO:0000256" key="1">
    <source>
        <dbReference type="PROSITE-ProRule" id="PRU00267"/>
    </source>
</evidence>
<dbReference type="GO" id="GO:0005634">
    <property type="term" value="C:nucleus"/>
    <property type="evidence" value="ECO:0007669"/>
    <property type="project" value="UniProtKB-UniRule"/>
</dbReference>
<sequence>MNSRAQKKPPKPPSGYNIFYQNESKRARDRERARKLYSSRLPHINPKFRQAANKTRFIGSKWKDMAPHSQELFLIRGKNELESYQVYKSLWVACENVSGLDEEKVLPKTPIVCQNVAAGSEPYRHLINFLF</sequence>
<dbReference type="Gene3D" id="1.10.30.10">
    <property type="entry name" value="High mobility group box domain"/>
    <property type="match status" value="1"/>
</dbReference>
<organism evidence="4">
    <name type="scientific">Minutocellus polymorphus</name>
    <dbReference type="NCBI Taxonomy" id="265543"/>
    <lineage>
        <taxon>Eukaryota</taxon>
        <taxon>Sar</taxon>
        <taxon>Stramenopiles</taxon>
        <taxon>Ochrophyta</taxon>
        <taxon>Bacillariophyta</taxon>
        <taxon>Mediophyceae</taxon>
        <taxon>Cymatosirophycidae</taxon>
        <taxon>Cymatosirales</taxon>
        <taxon>Cymatosiraceae</taxon>
        <taxon>Minutocellus</taxon>
    </lineage>
</organism>
<dbReference type="GO" id="GO:0003677">
    <property type="term" value="F:DNA binding"/>
    <property type="evidence" value="ECO:0007669"/>
    <property type="project" value="UniProtKB-UniRule"/>
</dbReference>
<keyword evidence="1" id="KW-0238">DNA-binding</keyword>
<gene>
    <name evidence="4" type="ORF">MPOL1434_LOCUS11176</name>
</gene>
<evidence type="ECO:0000256" key="2">
    <source>
        <dbReference type="SAM" id="MobiDB-lite"/>
    </source>
</evidence>
<feature type="region of interest" description="Disordered" evidence="2">
    <location>
        <begin position="1"/>
        <end position="33"/>
    </location>
</feature>
<protein>
    <recommendedName>
        <fullName evidence="3">HMG box domain-containing protein</fullName>
    </recommendedName>
</protein>
<feature type="DNA-binding region" description="HMG box" evidence="1">
    <location>
        <begin position="9"/>
        <end position="92"/>
    </location>
</feature>
<proteinExistence type="predicted"/>
<dbReference type="EMBL" id="HBEJ01019185">
    <property type="protein sequence ID" value="CAD8380731.1"/>
    <property type="molecule type" value="Transcribed_RNA"/>
</dbReference>
<evidence type="ECO:0000313" key="4">
    <source>
        <dbReference type="EMBL" id="CAD8380731.1"/>
    </source>
</evidence>
<dbReference type="InterPro" id="IPR036910">
    <property type="entry name" value="HMG_box_dom_sf"/>
</dbReference>
<reference evidence="4" key="1">
    <citation type="submission" date="2021-01" db="EMBL/GenBank/DDBJ databases">
        <authorList>
            <person name="Corre E."/>
            <person name="Pelletier E."/>
            <person name="Niang G."/>
            <person name="Scheremetjew M."/>
            <person name="Finn R."/>
            <person name="Kale V."/>
            <person name="Holt S."/>
            <person name="Cochrane G."/>
            <person name="Meng A."/>
            <person name="Brown T."/>
            <person name="Cohen L."/>
        </authorList>
    </citation>
    <scope>NUCLEOTIDE SEQUENCE</scope>
    <source>
        <strain evidence="4">CCMP3303</strain>
    </source>
</reference>
<evidence type="ECO:0000259" key="3">
    <source>
        <dbReference type="PROSITE" id="PS50118"/>
    </source>
</evidence>